<dbReference type="AlphaFoldDB" id="A0A371FRK8"/>
<organism evidence="1 2">
    <name type="scientific">Mucuna pruriens</name>
    <name type="common">Velvet bean</name>
    <name type="synonym">Dolichos pruriens</name>
    <dbReference type="NCBI Taxonomy" id="157652"/>
    <lineage>
        <taxon>Eukaryota</taxon>
        <taxon>Viridiplantae</taxon>
        <taxon>Streptophyta</taxon>
        <taxon>Embryophyta</taxon>
        <taxon>Tracheophyta</taxon>
        <taxon>Spermatophyta</taxon>
        <taxon>Magnoliopsida</taxon>
        <taxon>eudicotyledons</taxon>
        <taxon>Gunneridae</taxon>
        <taxon>Pentapetalae</taxon>
        <taxon>rosids</taxon>
        <taxon>fabids</taxon>
        <taxon>Fabales</taxon>
        <taxon>Fabaceae</taxon>
        <taxon>Papilionoideae</taxon>
        <taxon>50 kb inversion clade</taxon>
        <taxon>NPAAA clade</taxon>
        <taxon>indigoferoid/millettioid clade</taxon>
        <taxon>Phaseoleae</taxon>
        <taxon>Mucuna</taxon>
    </lineage>
</organism>
<accession>A0A371FRK8</accession>
<keyword evidence="2" id="KW-1185">Reference proteome</keyword>
<gene>
    <name evidence="1" type="ORF">CR513_38421</name>
</gene>
<evidence type="ECO:0000313" key="2">
    <source>
        <dbReference type="Proteomes" id="UP000257109"/>
    </source>
</evidence>
<comment type="caution">
    <text evidence="1">The sequence shown here is derived from an EMBL/GenBank/DDBJ whole genome shotgun (WGS) entry which is preliminary data.</text>
</comment>
<dbReference type="EMBL" id="QJKJ01008057">
    <property type="protein sequence ID" value="RDX80959.1"/>
    <property type="molecule type" value="Genomic_DNA"/>
</dbReference>
<sequence>MEKEKDPRKRTSRTLTKIKCILQRKKKDQAHKQENNPNKGKEWKFDKRKMKCHNYHKLGLCKRMLGKRRILIEEEEEELAVAPVFNKASVVRRSLQLRDQELFQDSAIKSKGKLIYSALIAEAELVEFDKTVTEKKWLKAMKEEINSIERIRLGN</sequence>
<dbReference type="Proteomes" id="UP000257109">
    <property type="component" value="Unassembled WGS sequence"/>
</dbReference>
<feature type="non-terminal residue" evidence="1">
    <location>
        <position position="1"/>
    </location>
</feature>
<protein>
    <submittedName>
        <fullName evidence="1">Uncharacterized protein</fullName>
    </submittedName>
</protein>
<name>A0A371FRK8_MUCPR</name>
<evidence type="ECO:0000313" key="1">
    <source>
        <dbReference type="EMBL" id="RDX80959.1"/>
    </source>
</evidence>
<proteinExistence type="predicted"/>
<reference evidence="1" key="1">
    <citation type="submission" date="2018-05" db="EMBL/GenBank/DDBJ databases">
        <title>Draft genome of Mucuna pruriens seed.</title>
        <authorList>
            <person name="Nnadi N.E."/>
            <person name="Vos R."/>
            <person name="Hasami M.H."/>
            <person name="Devisetty U.K."/>
            <person name="Aguiy J.C."/>
        </authorList>
    </citation>
    <scope>NUCLEOTIDE SEQUENCE [LARGE SCALE GENOMIC DNA]</scope>
    <source>
        <strain evidence="1">JCA_2017</strain>
    </source>
</reference>